<protein>
    <submittedName>
        <fullName evidence="1">Uncharacterized protein</fullName>
    </submittedName>
</protein>
<name>A0A7G9A4R8_9VIRU</name>
<evidence type="ECO:0000313" key="1">
    <source>
        <dbReference type="EMBL" id="QNL31741.1"/>
    </source>
</evidence>
<reference evidence="1" key="1">
    <citation type="submission" date="2020-07" db="EMBL/GenBank/DDBJ databases">
        <title>Dissolved microcystin release linked to lysis of a Microcystis spp. bloom in Lake Erie (USA) attributed to a novel cyanophage.</title>
        <authorList>
            <person name="McKindles K.M."/>
            <person name="Manes M.A."/>
            <person name="DeMarco J.R."/>
            <person name="McClure A."/>
            <person name="McKay R.M."/>
            <person name="Davis T.W."/>
            <person name="Bullerjahn G.S."/>
        </authorList>
    </citation>
    <scope>NUCLEOTIDE SEQUENCE</scope>
</reference>
<sequence length="78" mass="8889">MLKVRRKIFDVYAFPGVLKGHVWEIVGHDYCSGSYKPQFLIELPSGKLSEPLESMVSISMAIIAHYEKLFKEKSTLSL</sequence>
<dbReference type="EMBL" id="MT840190">
    <property type="protein sequence ID" value="QNL31741.1"/>
    <property type="molecule type" value="Genomic_DNA"/>
</dbReference>
<accession>A0A7G9A4R8</accession>
<proteinExistence type="predicted"/>
<organism evidence="1">
    <name type="scientific">Bacteriophage sp</name>
    <dbReference type="NCBI Taxonomy" id="38018"/>
    <lineage>
        <taxon>Viruses</taxon>
    </lineage>
</organism>